<dbReference type="Proteomes" id="UP000600865">
    <property type="component" value="Unassembled WGS sequence"/>
</dbReference>
<organism evidence="1 2">
    <name type="scientific">Litorimonas cladophorae</name>
    <dbReference type="NCBI Taxonomy" id="1220491"/>
    <lineage>
        <taxon>Bacteria</taxon>
        <taxon>Pseudomonadati</taxon>
        <taxon>Pseudomonadota</taxon>
        <taxon>Alphaproteobacteria</taxon>
        <taxon>Maricaulales</taxon>
        <taxon>Robiginitomaculaceae</taxon>
    </lineage>
</organism>
<proteinExistence type="predicted"/>
<protein>
    <recommendedName>
        <fullName evidence="3">PhiE125 gp8 family phage protein</fullName>
    </recommendedName>
</protein>
<keyword evidence="2" id="KW-1185">Reference proteome</keyword>
<dbReference type="NCBIfam" id="TIGR02215">
    <property type="entry name" value="phage_chp_gp8"/>
    <property type="match status" value="1"/>
</dbReference>
<evidence type="ECO:0000313" key="1">
    <source>
        <dbReference type="EMBL" id="GGX56100.1"/>
    </source>
</evidence>
<dbReference type="RefSeq" id="WP_189579840.1">
    <property type="nucleotide sequence ID" value="NZ_BMYV01000001.1"/>
</dbReference>
<dbReference type="NCBIfam" id="TIGR01560">
    <property type="entry name" value="put_DNA_pack"/>
    <property type="match status" value="1"/>
</dbReference>
<dbReference type="InterPro" id="IPR021146">
    <property type="entry name" value="Phage_gp6-like_head-tail"/>
</dbReference>
<dbReference type="EMBL" id="BMYV01000001">
    <property type="protein sequence ID" value="GGX56100.1"/>
    <property type="molecule type" value="Genomic_DNA"/>
</dbReference>
<dbReference type="CDD" id="cd08054">
    <property type="entry name" value="gp6"/>
    <property type="match status" value="1"/>
</dbReference>
<reference evidence="1 2" key="1">
    <citation type="journal article" date="2014" name="Int. J. Syst. Evol. Microbiol.">
        <title>Complete genome sequence of Corynebacterium casei LMG S-19264T (=DSM 44701T), isolated from a smear-ripened cheese.</title>
        <authorList>
            <consortium name="US DOE Joint Genome Institute (JGI-PGF)"/>
            <person name="Walter F."/>
            <person name="Albersmeier A."/>
            <person name="Kalinowski J."/>
            <person name="Ruckert C."/>
        </authorList>
    </citation>
    <scope>NUCLEOTIDE SEQUENCE [LARGE SCALE GENOMIC DNA]</scope>
    <source>
        <strain evidence="1 2">KCTC 23968</strain>
    </source>
</reference>
<evidence type="ECO:0000313" key="2">
    <source>
        <dbReference type="Proteomes" id="UP000600865"/>
    </source>
</evidence>
<dbReference type="AlphaFoldDB" id="A0A918NBN9"/>
<dbReference type="InterPro" id="IPR011738">
    <property type="entry name" value="Phage_CHP"/>
</dbReference>
<name>A0A918NBN9_9PROT</name>
<comment type="caution">
    <text evidence="1">The sequence shown here is derived from an EMBL/GenBank/DDBJ whole genome shotgun (WGS) entry which is preliminary data.</text>
</comment>
<sequence>MTLTDLSPPPTGPVTLAAAKTFLRIDHADEDDFIGDLIDVAARQIEARCGVSLITRPQRLSKPANGAGVYLNRYPVVSIEAVERDGVALPIDANLRARPVLVRVQRSGDGSGDVRVDFTAGFGATPEDIPTPLRQGVLLLLAHLYEYRNGDGPPGFPMMVDALTQPYRGVRL</sequence>
<accession>A0A918NBN9</accession>
<gene>
    <name evidence="1" type="ORF">GCM10011309_01030</name>
</gene>
<evidence type="ECO:0008006" key="3">
    <source>
        <dbReference type="Google" id="ProtNLM"/>
    </source>
</evidence>
<dbReference type="Pfam" id="PF05135">
    <property type="entry name" value="Phage_connect_1"/>
    <property type="match status" value="1"/>
</dbReference>
<dbReference type="Gene3D" id="1.10.3230.30">
    <property type="entry name" value="Phage gp6-like head-tail connector protein"/>
    <property type="match status" value="1"/>
</dbReference>
<dbReference type="InterPro" id="IPR006450">
    <property type="entry name" value="Phage_HK97_gp6-like"/>
</dbReference>